<feature type="compositionally biased region" description="Basic and acidic residues" evidence="1">
    <location>
        <begin position="189"/>
        <end position="202"/>
    </location>
</feature>
<evidence type="ECO:0000313" key="3">
    <source>
        <dbReference type="Proteomes" id="UP000594454"/>
    </source>
</evidence>
<feature type="region of interest" description="Disordered" evidence="1">
    <location>
        <begin position="45"/>
        <end position="206"/>
    </location>
</feature>
<keyword evidence="3" id="KW-1185">Reference proteome</keyword>
<dbReference type="AlphaFoldDB" id="A0A7R8UZS5"/>
<name>A0A7R8UZS5_HERIL</name>
<protein>
    <submittedName>
        <fullName evidence="2">Uncharacterized protein</fullName>
    </submittedName>
</protein>
<evidence type="ECO:0000256" key="1">
    <source>
        <dbReference type="SAM" id="MobiDB-lite"/>
    </source>
</evidence>
<feature type="compositionally biased region" description="Basic residues" evidence="1">
    <location>
        <begin position="59"/>
        <end position="69"/>
    </location>
</feature>
<evidence type="ECO:0000313" key="2">
    <source>
        <dbReference type="EMBL" id="CAD7090067.1"/>
    </source>
</evidence>
<sequence length="413" mass="46633">MDKRKPILEPLPSNFTIPTAKKARTSNFSKEYIQERVIAGRQILQEEKAMTAPEETAHKPTKITKRKGSQSKPQLSTQKQERTENVQNPEPTRKRKRSRSNRSSSSDPNIENCESHEGAKTKVEQAPSSYSTAKRPKISSSNVKVGNAQHSAALSTPAPRKTSESVKVGNGAQDDRMKQGGELQPKPQKRPETDSKPLKVQDQDQVGAEMDAEIALIEDEARQILEMAEEYATIIQSPDTSPVNCTYFDGGYSPSSSQQLPPMVDFKSKATQILTWAEQSYLDFEDLLEKFCQPPLQSTDNPTGSESPTIAHQAYTNLQSLSMKCRQEFQKPEESKFRTLQEQYSGLLEKVEKPPRMLMKLKASVDRREKAGVLHEIPPLKKEIEELTKLVESRDFQNRKKRLALMREHLNAL</sequence>
<feature type="compositionally biased region" description="Polar residues" evidence="1">
    <location>
        <begin position="126"/>
        <end position="154"/>
    </location>
</feature>
<organism evidence="2 3">
    <name type="scientific">Hermetia illucens</name>
    <name type="common">Black soldier fly</name>
    <dbReference type="NCBI Taxonomy" id="343691"/>
    <lineage>
        <taxon>Eukaryota</taxon>
        <taxon>Metazoa</taxon>
        <taxon>Ecdysozoa</taxon>
        <taxon>Arthropoda</taxon>
        <taxon>Hexapoda</taxon>
        <taxon>Insecta</taxon>
        <taxon>Pterygota</taxon>
        <taxon>Neoptera</taxon>
        <taxon>Endopterygota</taxon>
        <taxon>Diptera</taxon>
        <taxon>Brachycera</taxon>
        <taxon>Stratiomyomorpha</taxon>
        <taxon>Stratiomyidae</taxon>
        <taxon>Hermetiinae</taxon>
        <taxon>Hermetia</taxon>
    </lineage>
</organism>
<dbReference type="EMBL" id="LR899013">
    <property type="protein sequence ID" value="CAD7090067.1"/>
    <property type="molecule type" value="Genomic_DNA"/>
</dbReference>
<dbReference type="InParanoid" id="A0A7R8UZS5"/>
<gene>
    <name evidence="2" type="ORF">HERILL_LOCUS12576</name>
</gene>
<dbReference type="Proteomes" id="UP000594454">
    <property type="component" value="Chromosome 5"/>
</dbReference>
<accession>A0A7R8UZS5</accession>
<reference evidence="2 3" key="1">
    <citation type="submission" date="2020-11" db="EMBL/GenBank/DDBJ databases">
        <authorList>
            <person name="Wallbank WR R."/>
            <person name="Pardo Diaz C."/>
            <person name="Kozak K."/>
            <person name="Martin S."/>
            <person name="Jiggins C."/>
            <person name="Moest M."/>
            <person name="Warren A I."/>
            <person name="Generalovic N T."/>
            <person name="Byers J.R.P. K."/>
            <person name="Montejo-Kovacevich G."/>
            <person name="Yen C E."/>
        </authorList>
    </citation>
    <scope>NUCLEOTIDE SEQUENCE [LARGE SCALE GENOMIC DNA]</scope>
</reference>
<feature type="compositionally biased region" description="Basic and acidic residues" evidence="1">
    <location>
        <begin position="113"/>
        <end position="123"/>
    </location>
</feature>
<proteinExistence type="predicted"/>